<dbReference type="KEGG" id="ang:An05g02310"/>
<feature type="transmembrane region" description="Helical" evidence="3">
    <location>
        <begin position="216"/>
        <end position="237"/>
    </location>
</feature>
<evidence type="ECO:0000256" key="1">
    <source>
        <dbReference type="ARBA" id="ARBA00009003"/>
    </source>
</evidence>
<dbReference type="SUPFAM" id="SSF53448">
    <property type="entry name" value="Nucleotide-diphospho-sugar transferases"/>
    <property type="match status" value="1"/>
</dbReference>
<feature type="transmembrane region" description="Helical" evidence="3">
    <location>
        <begin position="6"/>
        <end position="33"/>
    </location>
</feature>
<dbReference type="PANTHER" id="PTHR32385:SF15">
    <property type="entry name" value="INOSITOL PHOSPHOCERAMIDE MANNOSYLTRANSFERASE 1"/>
    <property type="match status" value="1"/>
</dbReference>
<reference evidence="4" key="1">
    <citation type="submission" date="2025-02" db="EMBL/GenBank/DDBJ databases">
        <authorList>
            <consortium name="NCBI Genome Project"/>
        </authorList>
    </citation>
    <scope>NUCLEOTIDE SEQUENCE</scope>
</reference>
<proteinExistence type="inferred from homology"/>
<accession>A0AAJ6QBU0</accession>
<dbReference type="InterPro" id="IPR029044">
    <property type="entry name" value="Nucleotide-diphossugar_trans"/>
</dbReference>
<organism evidence="4">
    <name type="scientific">Aspergillus niger</name>
    <dbReference type="NCBI Taxonomy" id="5061"/>
    <lineage>
        <taxon>Eukaryota</taxon>
        <taxon>Fungi</taxon>
        <taxon>Dikarya</taxon>
        <taxon>Ascomycota</taxon>
        <taxon>Pezizomycotina</taxon>
        <taxon>Eurotiomycetes</taxon>
        <taxon>Eurotiomycetidae</taxon>
        <taxon>Eurotiales</taxon>
        <taxon>Aspergillaceae</taxon>
        <taxon>Aspergillus</taxon>
        <taxon>Aspergillus subgen. Circumdati</taxon>
    </lineage>
</organism>
<dbReference type="Gene3D" id="3.90.550.20">
    <property type="match status" value="1"/>
</dbReference>
<dbReference type="GeneID" id="4980968"/>
<dbReference type="GO" id="GO:0006688">
    <property type="term" value="P:glycosphingolipid biosynthetic process"/>
    <property type="evidence" value="ECO:0007669"/>
    <property type="project" value="UniProtKB-ARBA"/>
</dbReference>
<dbReference type="RefSeq" id="XP_001390799.1">
    <property type="nucleotide sequence ID" value="XM_001390762.3"/>
</dbReference>
<keyword evidence="3" id="KW-0472">Membrane</keyword>
<dbReference type="InterPro" id="IPR051706">
    <property type="entry name" value="Glycosyltransferase_domain"/>
</dbReference>
<sequence length="347" mass="39438">MAHARIRLVLAALLLFILTSLLAPFFCNLYLLLRLPFVWKTSSANAIISQQHDGFDLTFSDYNSTYSVADTGLSVPVPARLHHVQLGAQSPRPEWQAARDECLKQHPDWETFLWTDENASRFVQNYYPHFLPTWENYPHLVQRVDALRYMVLHKYGGAVLDYDLACKRSLEPLRRFEFVAPAANPVGISVGMMLAAPNNPYVNDLVRNLPNFNRRWSFLPYITVMFSTGCHYASTIYTMQRQTSTLRVLTGPPENPRMHMLNGVVNTPLFRHLGSSSWHEKDARFIKAFANMDQRVAFGMVLFALVGGCWAVSLCVYSVSGMASEGGNLARDRDVAESTWFIITCNY</sequence>
<dbReference type="PANTHER" id="PTHR32385">
    <property type="entry name" value="MANNOSYL PHOSPHORYLINOSITOL CERAMIDE SYNTHASE"/>
    <property type="match status" value="1"/>
</dbReference>
<dbReference type="InterPro" id="IPR007577">
    <property type="entry name" value="GlycoTrfase_DXD_sugar-bd_CS"/>
</dbReference>
<gene>
    <name evidence="4" type="ORF">An05g02310</name>
</gene>
<keyword evidence="3" id="KW-1133">Transmembrane helix</keyword>
<dbReference type="VEuPathDB" id="FungiDB:An05g02310"/>
<reference evidence="4" key="2">
    <citation type="submission" date="2025-08" db="UniProtKB">
        <authorList>
            <consortium name="RefSeq"/>
        </authorList>
    </citation>
    <scope>IDENTIFICATION</scope>
</reference>
<evidence type="ECO:0000313" key="4">
    <source>
        <dbReference type="RefSeq" id="XP_001390799.1"/>
    </source>
</evidence>
<dbReference type="GO" id="GO:0016020">
    <property type="term" value="C:membrane"/>
    <property type="evidence" value="ECO:0007669"/>
    <property type="project" value="GOC"/>
</dbReference>
<keyword evidence="2" id="KW-0808">Transferase</keyword>
<comment type="similarity">
    <text evidence="1">Belongs to the glycosyltransferase 32 family.</text>
</comment>
<protein>
    <recommendedName>
        <fullName evidence="5">Glycosyl transferase</fullName>
    </recommendedName>
</protein>
<feature type="transmembrane region" description="Helical" evidence="3">
    <location>
        <begin position="296"/>
        <end position="319"/>
    </location>
</feature>
<keyword evidence="3" id="KW-0812">Transmembrane</keyword>
<evidence type="ECO:0000256" key="2">
    <source>
        <dbReference type="ARBA" id="ARBA00022679"/>
    </source>
</evidence>
<evidence type="ECO:0000256" key="3">
    <source>
        <dbReference type="SAM" id="Phobius"/>
    </source>
</evidence>
<dbReference type="Pfam" id="PF04488">
    <property type="entry name" value="Gly_transf_sug"/>
    <property type="match status" value="1"/>
</dbReference>
<evidence type="ECO:0008006" key="5">
    <source>
        <dbReference type="Google" id="ProtNLM"/>
    </source>
</evidence>
<dbReference type="AlphaFoldDB" id="A0AAJ6QBU0"/>
<dbReference type="GO" id="GO:0016740">
    <property type="term" value="F:transferase activity"/>
    <property type="evidence" value="ECO:0007669"/>
    <property type="project" value="UniProtKB-KW"/>
</dbReference>
<name>A0AAJ6QBU0_ASPNG</name>
<dbReference type="GO" id="GO:0006673">
    <property type="term" value="P:inositol phosphoceramide metabolic process"/>
    <property type="evidence" value="ECO:0007669"/>
    <property type="project" value="UniProtKB-ARBA"/>
</dbReference>